<gene>
    <name evidence="2" type="ORF">BDN70DRAFT_990310</name>
</gene>
<evidence type="ECO:0008006" key="4">
    <source>
        <dbReference type="Google" id="ProtNLM"/>
    </source>
</evidence>
<reference evidence="2" key="1">
    <citation type="submission" date="2020-11" db="EMBL/GenBank/DDBJ databases">
        <authorList>
            <consortium name="DOE Joint Genome Institute"/>
            <person name="Ahrendt S."/>
            <person name="Riley R."/>
            <person name="Andreopoulos W."/>
            <person name="Labutti K."/>
            <person name="Pangilinan J."/>
            <person name="Ruiz-Duenas F.J."/>
            <person name="Barrasa J.M."/>
            <person name="Sanchez-Garcia M."/>
            <person name="Camarero S."/>
            <person name="Miyauchi S."/>
            <person name="Serrano A."/>
            <person name="Linde D."/>
            <person name="Babiker R."/>
            <person name="Drula E."/>
            <person name="Ayuso-Fernandez I."/>
            <person name="Pacheco R."/>
            <person name="Padilla G."/>
            <person name="Ferreira P."/>
            <person name="Barriuso J."/>
            <person name="Kellner H."/>
            <person name="Castanera R."/>
            <person name="Alfaro M."/>
            <person name="Ramirez L."/>
            <person name="Pisabarro A.G."/>
            <person name="Kuo A."/>
            <person name="Tritt A."/>
            <person name="Lipzen A."/>
            <person name="He G."/>
            <person name="Yan M."/>
            <person name="Ng V."/>
            <person name="Cullen D."/>
            <person name="Martin F."/>
            <person name="Rosso M.-N."/>
            <person name="Henrissat B."/>
            <person name="Hibbett D."/>
            <person name="Martinez A.T."/>
            <person name="Grigoriev I.V."/>
        </authorList>
    </citation>
    <scope>NUCLEOTIDE SEQUENCE</scope>
    <source>
        <strain evidence="2">CIRM-BRFM 674</strain>
    </source>
</reference>
<feature type="compositionally biased region" description="Basic and acidic residues" evidence="1">
    <location>
        <begin position="105"/>
        <end position="115"/>
    </location>
</feature>
<evidence type="ECO:0000313" key="2">
    <source>
        <dbReference type="EMBL" id="KAF9483437.1"/>
    </source>
</evidence>
<sequence length="223" mass="24769">MYDNDARTQDTCVVTRLHTMPRPSRTRTSSLLSVSSGISLRSVFEISKSRSTSGISLLPLKHEAYGSFIPARSATSTLQDFASYVSPPITRTMKRRRRVTFDDKCSHTSSWRDDNDSSSSTSSTVPYITRTPYSSLFSPPSPASTSSSLSPPLSPLPSPTEELHPILATLEKKSRFCTQRVQCSTCRKEGSDFPRCPKCGDMWCSRPCRLVNGKRHTCSSSRQ</sequence>
<proteinExistence type="predicted"/>
<organism evidence="2 3">
    <name type="scientific">Pholiota conissans</name>
    <dbReference type="NCBI Taxonomy" id="109636"/>
    <lineage>
        <taxon>Eukaryota</taxon>
        <taxon>Fungi</taxon>
        <taxon>Dikarya</taxon>
        <taxon>Basidiomycota</taxon>
        <taxon>Agaricomycotina</taxon>
        <taxon>Agaricomycetes</taxon>
        <taxon>Agaricomycetidae</taxon>
        <taxon>Agaricales</taxon>
        <taxon>Agaricineae</taxon>
        <taxon>Strophariaceae</taxon>
        <taxon>Pholiota</taxon>
    </lineage>
</organism>
<evidence type="ECO:0000313" key="3">
    <source>
        <dbReference type="Proteomes" id="UP000807469"/>
    </source>
</evidence>
<comment type="caution">
    <text evidence="2">The sequence shown here is derived from an EMBL/GenBank/DDBJ whole genome shotgun (WGS) entry which is preliminary data.</text>
</comment>
<name>A0A9P5Z9J7_9AGAR</name>
<feature type="compositionally biased region" description="Low complexity" evidence="1">
    <location>
        <begin position="132"/>
        <end position="151"/>
    </location>
</feature>
<dbReference type="Proteomes" id="UP000807469">
    <property type="component" value="Unassembled WGS sequence"/>
</dbReference>
<accession>A0A9P5Z9J7</accession>
<evidence type="ECO:0000256" key="1">
    <source>
        <dbReference type="SAM" id="MobiDB-lite"/>
    </source>
</evidence>
<protein>
    <recommendedName>
        <fullName evidence="4">HIT-type domain-containing protein</fullName>
    </recommendedName>
</protein>
<dbReference type="EMBL" id="MU155153">
    <property type="protein sequence ID" value="KAF9483437.1"/>
    <property type="molecule type" value="Genomic_DNA"/>
</dbReference>
<feature type="region of interest" description="Disordered" evidence="1">
    <location>
        <begin position="105"/>
        <end position="161"/>
    </location>
</feature>
<keyword evidence="3" id="KW-1185">Reference proteome</keyword>
<dbReference type="AlphaFoldDB" id="A0A9P5Z9J7"/>
<dbReference type="OrthoDB" id="2526979at2759"/>